<sequence length="406" mass="43353">MQAVDPTLIPLKAPKGNEPNAKPAFQQPAELGVLSNLKGTFTGTGFNMIFRPKANSLPASTFPTPLSNPSEDNVLELNLTREKWVFSAPLDKVPNRGFGAQDDIDLGAVPYAQFVDDLTNPNSGKADDPNPLGIHFETGIFLQIPDTKTNPVIGNTLSRMASIPHGTTINAQGLAPSPSQKQSGPPVIPSVNVTPFNPRDNHPISFESQIFGTGASSRLPQNLSKFNDNKSITPAILSNPNQVLSDANDKIKDKILDNISFTVSTKRLDGQLGGGTSSIAFLEGADLNAGSQTSPNASVPEVTATFWLSTVQHKILVPAGPAWKEGTPPAKATAVELPAGVQAPSFLVRRGEELKKDTVFTVKAKQMQYSQTVILFFGGLFWPHVSVATVVPFEREIGFGELVKVG</sequence>
<proteinExistence type="predicted"/>
<organism evidence="2 3">
    <name type="scientific">Lophiostoma macrostomum CBS 122681</name>
    <dbReference type="NCBI Taxonomy" id="1314788"/>
    <lineage>
        <taxon>Eukaryota</taxon>
        <taxon>Fungi</taxon>
        <taxon>Dikarya</taxon>
        <taxon>Ascomycota</taxon>
        <taxon>Pezizomycotina</taxon>
        <taxon>Dothideomycetes</taxon>
        <taxon>Pleosporomycetidae</taxon>
        <taxon>Pleosporales</taxon>
        <taxon>Lophiostomataceae</taxon>
        <taxon>Lophiostoma</taxon>
    </lineage>
</organism>
<dbReference type="InterPro" id="IPR047975">
    <property type="entry name" value="Heme_bind_FMP"/>
</dbReference>
<feature type="region of interest" description="Disordered" evidence="1">
    <location>
        <begin position="1"/>
        <end position="21"/>
    </location>
</feature>
<dbReference type="AlphaFoldDB" id="A0A6A6TMM5"/>
<name>A0A6A6TMM5_9PLEO</name>
<protein>
    <submittedName>
        <fullName evidence="2">Uncharacterized protein</fullName>
    </submittedName>
</protein>
<dbReference type="Proteomes" id="UP000799324">
    <property type="component" value="Unassembled WGS sequence"/>
</dbReference>
<dbReference type="OrthoDB" id="1933717at2759"/>
<evidence type="ECO:0000256" key="1">
    <source>
        <dbReference type="SAM" id="MobiDB-lite"/>
    </source>
</evidence>
<dbReference type="NCBIfam" id="NF040572">
    <property type="entry name" value="heme_bind_FMP"/>
    <property type="match status" value="1"/>
</dbReference>
<reference evidence="2" key="1">
    <citation type="journal article" date="2020" name="Stud. Mycol.">
        <title>101 Dothideomycetes genomes: a test case for predicting lifestyles and emergence of pathogens.</title>
        <authorList>
            <person name="Haridas S."/>
            <person name="Albert R."/>
            <person name="Binder M."/>
            <person name="Bloem J."/>
            <person name="Labutti K."/>
            <person name="Salamov A."/>
            <person name="Andreopoulos B."/>
            <person name="Baker S."/>
            <person name="Barry K."/>
            <person name="Bills G."/>
            <person name="Bluhm B."/>
            <person name="Cannon C."/>
            <person name="Castanera R."/>
            <person name="Culley D."/>
            <person name="Daum C."/>
            <person name="Ezra D."/>
            <person name="Gonzalez J."/>
            <person name="Henrissat B."/>
            <person name="Kuo A."/>
            <person name="Liang C."/>
            <person name="Lipzen A."/>
            <person name="Lutzoni F."/>
            <person name="Magnuson J."/>
            <person name="Mondo S."/>
            <person name="Nolan M."/>
            <person name="Ohm R."/>
            <person name="Pangilinan J."/>
            <person name="Park H.-J."/>
            <person name="Ramirez L."/>
            <person name="Alfaro M."/>
            <person name="Sun H."/>
            <person name="Tritt A."/>
            <person name="Yoshinaga Y."/>
            <person name="Zwiers L.-H."/>
            <person name="Turgeon B."/>
            <person name="Goodwin S."/>
            <person name="Spatafora J."/>
            <person name="Crous P."/>
            <person name="Grigoriev I."/>
        </authorList>
    </citation>
    <scope>NUCLEOTIDE SEQUENCE</scope>
    <source>
        <strain evidence="2">CBS 122681</strain>
    </source>
</reference>
<feature type="region of interest" description="Disordered" evidence="1">
    <location>
        <begin position="168"/>
        <end position="199"/>
    </location>
</feature>
<evidence type="ECO:0000313" key="2">
    <source>
        <dbReference type="EMBL" id="KAF2661070.1"/>
    </source>
</evidence>
<gene>
    <name evidence="2" type="ORF">K491DRAFT_588139</name>
</gene>
<feature type="compositionally biased region" description="Polar residues" evidence="1">
    <location>
        <begin position="168"/>
        <end position="183"/>
    </location>
</feature>
<evidence type="ECO:0000313" key="3">
    <source>
        <dbReference type="Proteomes" id="UP000799324"/>
    </source>
</evidence>
<dbReference type="EMBL" id="MU004296">
    <property type="protein sequence ID" value="KAF2661070.1"/>
    <property type="molecule type" value="Genomic_DNA"/>
</dbReference>
<keyword evidence="3" id="KW-1185">Reference proteome</keyword>
<accession>A0A6A6TMM5</accession>